<organism evidence="5">
    <name type="scientific">Hadrurus spadix</name>
    <dbReference type="NCBI Taxonomy" id="141984"/>
    <lineage>
        <taxon>Eukaryota</taxon>
        <taxon>Metazoa</taxon>
        <taxon>Ecdysozoa</taxon>
        <taxon>Arthropoda</taxon>
        <taxon>Chelicerata</taxon>
        <taxon>Arachnida</taxon>
        <taxon>Scorpiones</taxon>
        <taxon>Iurida</taxon>
        <taxon>Iuroidea</taxon>
        <taxon>Hadrurus</taxon>
    </lineage>
</organism>
<reference evidence="5" key="1">
    <citation type="submission" date="2016-11" db="EMBL/GenBank/DDBJ databases">
        <title>Venom-gland transcriptomics and venom proteomics of the black-back scorpion (Hadrurus spadix) reveal detectability challenges and an unexplored realm of animal toxin diversity.</title>
        <authorList>
            <person name="Rokyta D.R."/>
            <person name="Ward M.J."/>
        </authorList>
    </citation>
    <scope>NUCLEOTIDE SEQUENCE</scope>
    <source>
        <tissue evidence="5">Venom gland</tissue>
    </source>
</reference>
<dbReference type="GO" id="GO:0005509">
    <property type="term" value="F:calcium ion binding"/>
    <property type="evidence" value="ECO:0007669"/>
    <property type="project" value="InterPro"/>
</dbReference>
<feature type="domain" description="EF-hand" evidence="4">
    <location>
        <begin position="18"/>
        <end position="53"/>
    </location>
</feature>
<dbReference type="InterPro" id="IPR002048">
    <property type="entry name" value="EF_hand_dom"/>
</dbReference>
<dbReference type="GO" id="GO:0043226">
    <property type="term" value="C:organelle"/>
    <property type="evidence" value="ECO:0007669"/>
    <property type="project" value="UniProtKB-ARBA"/>
</dbReference>
<dbReference type="InterPro" id="IPR051581">
    <property type="entry name" value="Ca-bind"/>
</dbReference>
<evidence type="ECO:0000256" key="2">
    <source>
        <dbReference type="ARBA" id="ARBA00022737"/>
    </source>
</evidence>
<dbReference type="PANTHER" id="PTHR34524">
    <property type="entry name" value="CALCYPHOSIN"/>
    <property type="match status" value="1"/>
</dbReference>
<dbReference type="InterPro" id="IPR011992">
    <property type="entry name" value="EF-hand-dom_pair"/>
</dbReference>
<dbReference type="Pfam" id="PF13499">
    <property type="entry name" value="EF-hand_7"/>
    <property type="match status" value="2"/>
</dbReference>
<evidence type="ECO:0000259" key="4">
    <source>
        <dbReference type="PROSITE" id="PS50222"/>
    </source>
</evidence>
<dbReference type="SUPFAM" id="SSF47473">
    <property type="entry name" value="EF-hand"/>
    <property type="match status" value="1"/>
</dbReference>
<sequence length="187" mass="21577">MSHLIEKLRQECLQRGAHGIKGLGRAFRILDDNRDRKLDLEELREGLQDYGLSFTAEESAQLFREIDKDGSGTLHFDEFLRAIRPPMSKTRLDLIDQAFAKMDKTGDGVITIEDLRGVYNATYHPKFISTEMTEDEIFEEFLRSFDTPNDPDGKITREDFLNYYAGVSASIDTDEYFVEMMTSAWKL</sequence>
<dbReference type="Gene3D" id="1.10.238.10">
    <property type="entry name" value="EF-hand"/>
    <property type="match status" value="2"/>
</dbReference>
<evidence type="ECO:0000256" key="1">
    <source>
        <dbReference type="ARBA" id="ARBA00022723"/>
    </source>
</evidence>
<dbReference type="InterPro" id="IPR018247">
    <property type="entry name" value="EF_Hand_1_Ca_BS"/>
</dbReference>
<dbReference type="EMBL" id="GFAH01000202">
    <property type="protein sequence ID" value="JAV48187.1"/>
    <property type="molecule type" value="Transcribed_RNA"/>
</dbReference>
<keyword evidence="3" id="KW-0106">Calcium</keyword>
<proteinExistence type="predicted"/>
<dbReference type="PANTHER" id="PTHR34524:SF6">
    <property type="entry name" value="CALCYPHOSINE LIKE"/>
    <property type="match status" value="1"/>
</dbReference>
<dbReference type="SMART" id="SM00054">
    <property type="entry name" value="EFh"/>
    <property type="match status" value="4"/>
</dbReference>
<name>A0A1W7RAM7_9SCOR</name>
<evidence type="ECO:0000256" key="3">
    <source>
        <dbReference type="ARBA" id="ARBA00022837"/>
    </source>
</evidence>
<feature type="domain" description="EF-hand" evidence="4">
    <location>
        <begin position="54"/>
        <end position="89"/>
    </location>
</feature>
<feature type="domain" description="EF-hand" evidence="4">
    <location>
        <begin position="90"/>
        <end position="125"/>
    </location>
</feature>
<dbReference type="CDD" id="cd00051">
    <property type="entry name" value="EFh"/>
    <property type="match status" value="1"/>
</dbReference>
<protein>
    <submittedName>
        <fullName evidence="5">EF-hand protein-like protein</fullName>
    </submittedName>
</protein>
<keyword evidence="2" id="KW-0677">Repeat</keyword>
<dbReference type="PROSITE" id="PS00018">
    <property type="entry name" value="EF_HAND_1"/>
    <property type="match status" value="1"/>
</dbReference>
<accession>A0A1W7RAM7</accession>
<dbReference type="FunFam" id="1.10.238.10:FF:000178">
    <property type="entry name" value="Calmodulin-2 A"/>
    <property type="match status" value="1"/>
</dbReference>
<keyword evidence="1" id="KW-0479">Metal-binding</keyword>
<evidence type="ECO:0000313" key="5">
    <source>
        <dbReference type="EMBL" id="JAV48187.1"/>
    </source>
</evidence>
<dbReference type="PROSITE" id="PS50222">
    <property type="entry name" value="EF_HAND_2"/>
    <property type="match status" value="3"/>
</dbReference>
<dbReference type="AlphaFoldDB" id="A0A1W7RAM7"/>